<name>A0AAF0D1K7_ODILC</name>
<dbReference type="InterPro" id="IPR003016">
    <property type="entry name" value="2-oxoA_DH_lipoyl-BS"/>
</dbReference>
<dbReference type="GO" id="GO:0019464">
    <property type="term" value="P:glycine decarboxylation via glycine cleavage system"/>
    <property type="evidence" value="ECO:0007669"/>
    <property type="project" value="UniProtKB-UniRule"/>
</dbReference>
<keyword evidence="2 3" id="KW-0450">Lipoyl</keyword>
<dbReference type="InterPro" id="IPR033753">
    <property type="entry name" value="GCV_H/Fam206"/>
</dbReference>
<dbReference type="AlphaFoldDB" id="A0AAF0D1K7"/>
<dbReference type="PANTHER" id="PTHR11715">
    <property type="entry name" value="GLYCINE CLEAVAGE SYSTEM H PROTEIN"/>
    <property type="match status" value="1"/>
</dbReference>
<protein>
    <recommendedName>
        <fullName evidence="3">Probable glycine cleavage system H protein</fullName>
    </recommendedName>
</protein>
<dbReference type="PANTHER" id="PTHR11715:SF3">
    <property type="entry name" value="GLYCINE CLEAVAGE SYSTEM H PROTEIN-RELATED"/>
    <property type="match status" value="1"/>
</dbReference>
<dbReference type="KEGG" id="oyw:OdinLCB4_006070"/>
<comment type="function">
    <text evidence="3">The glycine cleavage system catalyzes the degradation of glycine. The H protein shuttles the methylamine group of glycine from the P protein to the T protein.</text>
</comment>
<comment type="similarity">
    <text evidence="1 3">Belongs to the GcvH family.</text>
</comment>
<dbReference type="Proteomes" id="UP000186851">
    <property type="component" value="Chromosome"/>
</dbReference>
<evidence type="ECO:0000259" key="4">
    <source>
        <dbReference type="PROSITE" id="PS50968"/>
    </source>
</evidence>
<feature type="modified residue" description="N6-lipoyllysine" evidence="3">
    <location>
        <position position="69"/>
    </location>
</feature>
<dbReference type="InterPro" id="IPR011053">
    <property type="entry name" value="Single_hybrid_motif"/>
</dbReference>
<dbReference type="Pfam" id="PF01597">
    <property type="entry name" value="GCV_H"/>
    <property type="match status" value="1"/>
</dbReference>
<sequence>MVKIDQFELPDDLYYNDDHIWVKIEDGKARLGLNDFGQHIAGKILFARTKPEGKEVQAGKSFVSIETGKWVGSLKSPLTGVILEVNPALKSKPSLINESPYGEGWLVVIQPTNLEAELKTLHHSPEDVKNWMEKEIKEKLKK</sequence>
<feature type="domain" description="Lipoyl-binding" evidence="4">
    <location>
        <begin position="28"/>
        <end position="110"/>
    </location>
</feature>
<dbReference type="PROSITE" id="PS00189">
    <property type="entry name" value="LIPOYL"/>
    <property type="match status" value="1"/>
</dbReference>
<dbReference type="GO" id="GO:0005829">
    <property type="term" value="C:cytosol"/>
    <property type="evidence" value="ECO:0007669"/>
    <property type="project" value="TreeGrafter"/>
</dbReference>
<dbReference type="InterPro" id="IPR002930">
    <property type="entry name" value="GCV_H"/>
</dbReference>
<dbReference type="Gene3D" id="2.40.50.100">
    <property type="match status" value="1"/>
</dbReference>
<evidence type="ECO:0000256" key="1">
    <source>
        <dbReference type="ARBA" id="ARBA00009249"/>
    </source>
</evidence>
<comment type="subunit">
    <text evidence="3">The glycine cleavage system is composed of four proteins: P, T, L and H.</text>
</comment>
<dbReference type="CDD" id="cd06848">
    <property type="entry name" value="GCS_H"/>
    <property type="match status" value="1"/>
</dbReference>
<dbReference type="PROSITE" id="PS50968">
    <property type="entry name" value="BIOTINYL_LIPOYL"/>
    <property type="match status" value="1"/>
</dbReference>
<dbReference type="InterPro" id="IPR000089">
    <property type="entry name" value="Biotin_lipoyl"/>
</dbReference>
<dbReference type="EMBL" id="CP091871">
    <property type="protein sequence ID" value="WEU40035.1"/>
    <property type="molecule type" value="Genomic_DNA"/>
</dbReference>
<evidence type="ECO:0000256" key="3">
    <source>
        <dbReference type="HAMAP-Rule" id="MF_00272"/>
    </source>
</evidence>
<dbReference type="GO" id="GO:0005960">
    <property type="term" value="C:glycine cleavage complex"/>
    <property type="evidence" value="ECO:0007669"/>
    <property type="project" value="InterPro"/>
</dbReference>
<organism evidence="5 6">
    <name type="scientific">Odinarchaeota yellowstonii (strain LCB_4)</name>
    <dbReference type="NCBI Taxonomy" id="1841599"/>
    <lineage>
        <taxon>Archaea</taxon>
        <taxon>Promethearchaeati</taxon>
        <taxon>Candidatus Odinarchaeota</taxon>
        <taxon>Candidatus Odinarchaeia</taxon>
        <taxon>Candidatus Odinarchaeales</taxon>
        <taxon>Candidatus Odinarchaeaceae</taxon>
        <taxon>Candidatus Odinarchaeum</taxon>
    </lineage>
</organism>
<proteinExistence type="inferred from homology"/>
<comment type="cofactor">
    <cofactor evidence="3">
        <name>(R)-lipoate</name>
        <dbReference type="ChEBI" id="CHEBI:83088"/>
    </cofactor>
    <text evidence="3">Binds 1 lipoyl cofactor covalently.</text>
</comment>
<accession>A0AAF0D1K7</accession>
<reference evidence="5" key="2">
    <citation type="journal article" date="2022" name="Nat. Microbiol.">
        <title>A closed Candidatus Odinarchaeum chromosome exposes Asgard archaeal viruses.</title>
        <authorList>
            <person name="Tamarit D."/>
            <person name="Caceres E.F."/>
            <person name="Krupovic M."/>
            <person name="Nijland R."/>
            <person name="Eme L."/>
            <person name="Robinson N.P."/>
            <person name="Ettema T.J.G."/>
        </authorList>
    </citation>
    <scope>NUCLEOTIDE SEQUENCE</scope>
    <source>
        <strain evidence="5">LCB_4</strain>
    </source>
</reference>
<evidence type="ECO:0000313" key="5">
    <source>
        <dbReference type="EMBL" id="WEU40035.1"/>
    </source>
</evidence>
<evidence type="ECO:0000256" key="2">
    <source>
        <dbReference type="ARBA" id="ARBA00022823"/>
    </source>
</evidence>
<gene>
    <name evidence="3" type="primary">gcvH</name>
    <name evidence="5" type="ORF">OdinLCB4_006070</name>
</gene>
<evidence type="ECO:0000313" key="6">
    <source>
        <dbReference type="Proteomes" id="UP000186851"/>
    </source>
</evidence>
<dbReference type="GO" id="GO:0009249">
    <property type="term" value="P:protein lipoylation"/>
    <property type="evidence" value="ECO:0007669"/>
    <property type="project" value="TreeGrafter"/>
</dbReference>
<dbReference type="HAMAP" id="MF_00272">
    <property type="entry name" value="GcvH"/>
    <property type="match status" value="1"/>
</dbReference>
<reference evidence="5" key="1">
    <citation type="journal article" date="2017" name="Nature">
        <title>Asgard archaea illuminate the origin of eukaryotic cellular complexity.</title>
        <authorList>
            <person name="Zaremba-Niedzwiedzka K."/>
            <person name="Caceres E.F."/>
            <person name="Saw J.H."/>
            <person name="Backstrom D."/>
            <person name="Juzokaite L."/>
            <person name="Vancaester E."/>
            <person name="Seitz K.W."/>
            <person name="Anantharaman K."/>
            <person name="Starnawski P."/>
            <person name="Kjeldsen K.U."/>
            <person name="Scott M.B."/>
            <person name="Nunoura T."/>
            <person name="Banfield J.F."/>
            <person name="Schramm A."/>
            <person name="Baker B.J."/>
            <person name="Spang A."/>
            <person name="Ettema T.J.G."/>
        </authorList>
    </citation>
    <scope>NUCLEOTIDE SEQUENCE</scope>
    <source>
        <strain evidence="5">LCB_4</strain>
    </source>
</reference>
<dbReference type="SUPFAM" id="SSF51230">
    <property type="entry name" value="Single hybrid motif"/>
    <property type="match status" value="1"/>
</dbReference>